<evidence type="ECO:0000313" key="3">
    <source>
        <dbReference type="Proteomes" id="UP001497512"/>
    </source>
</evidence>
<reference evidence="2" key="1">
    <citation type="submission" date="2024-02" db="EMBL/GenBank/DDBJ databases">
        <authorList>
            <consortium name="ELIXIR-Norway"/>
            <consortium name="Elixir Norway"/>
        </authorList>
    </citation>
    <scope>NUCLEOTIDE SEQUENCE</scope>
</reference>
<accession>A0ABP0U353</accession>
<proteinExistence type="predicted"/>
<dbReference type="PANTHER" id="PTHR36359:SF1">
    <property type="entry name" value="PROTEIN RESISTANCE TO PHYTOPHTHORA 1, CHLOROPLASTIC"/>
    <property type="match status" value="1"/>
</dbReference>
<dbReference type="PANTHER" id="PTHR36359">
    <property type="entry name" value="PROTEIN RESISTANCE TO PHYTOPHTHORA 1, CHLOROPLASTIC"/>
    <property type="match status" value="1"/>
</dbReference>
<name>A0ABP0U353_9BRYO</name>
<dbReference type="Proteomes" id="UP001497512">
    <property type="component" value="Chromosome 18"/>
</dbReference>
<feature type="compositionally biased region" description="Acidic residues" evidence="1">
    <location>
        <begin position="54"/>
        <end position="64"/>
    </location>
</feature>
<keyword evidence="3" id="KW-1185">Reference proteome</keyword>
<evidence type="ECO:0000256" key="1">
    <source>
        <dbReference type="SAM" id="MobiDB-lite"/>
    </source>
</evidence>
<feature type="region of interest" description="Disordered" evidence="1">
    <location>
        <begin position="50"/>
        <end position="78"/>
    </location>
</feature>
<protein>
    <submittedName>
        <fullName evidence="2">Uncharacterized protein</fullName>
    </submittedName>
</protein>
<feature type="compositionally biased region" description="Low complexity" evidence="1">
    <location>
        <begin position="68"/>
        <end position="77"/>
    </location>
</feature>
<gene>
    <name evidence="2" type="ORF">CSSPTR1EN2_LOCUS10544</name>
</gene>
<evidence type="ECO:0000313" key="2">
    <source>
        <dbReference type="EMBL" id="CAK9211208.1"/>
    </source>
</evidence>
<dbReference type="InterPro" id="IPR044966">
    <property type="entry name" value="RPH1"/>
</dbReference>
<dbReference type="EMBL" id="OZ019910">
    <property type="protein sequence ID" value="CAK9211208.1"/>
    <property type="molecule type" value="Genomic_DNA"/>
</dbReference>
<sequence>MNLLSSSYRTRNPVVVVPSRISSSVVPDLSLLSISSRKLARSRRCRASVKAETGADDEQLETEEKEQQTTTQSTLSSFSPALEKDLSKAVRKTAATFAPRASSAKSKNPAQPGSTLYTIFEVQAYASMLVGGVLSFNLLFPSDQPDIWRLMGMWSVWMFTIPSLRARDCSTKEKDALNYLFLAIPLINVTLPLVWKSFAAVWSADVIAFLAMYAWKLEWLQQSTDEAQ</sequence>
<organism evidence="2 3">
    <name type="scientific">Sphagnum troendelagicum</name>
    <dbReference type="NCBI Taxonomy" id="128251"/>
    <lineage>
        <taxon>Eukaryota</taxon>
        <taxon>Viridiplantae</taxon>
        <taxon>Streptophyta</taxon>
        <taxon>Embryophyta</taxon>
        <taxon>Bryophyta</taxon>
        <taxon>Sphagnophytina</taxon>
        <taxon>Sphagnopsida</taxon>
        <taxon>Sphagnales</taxon>
        <taxon>Sphagnaceae</taxon>
        <taxon>Sphagnum</taxon>
    </lineage>
</organism>